<dbReference type="HOGENOM" id="CLU_1514543_0_0_2"/>
<dbReference type="Proteomes" id="UP000000792">
    <property type="component" value="Chromosome"/>
</dbReference>
<dbReference type="EnsemblBacteria" id="ABX13376">
    <property type="protein sequence ID" value="ABX13376"/>
    <property type="gene ID" value="Nmar_1480"/>
</dbReference>
<organism evidence="1 2">
    <name type="scientific">Nitrosopumilus maritimus (strain SCM1)</name>
    <dbReference type="NCBI Taxonomy" id="436308"/>
    <lineage>
        <taxon>Archaea</taxon>
        <taxon>Nitrososphaerota</taxon>
        <taxon>Nitrososphaeria</taxon>
        <taxon>Nitrosopumilales</taxon>
        <taxon>Nitrosopumilaceae</taxon>
        <taxon>Nitrosopumilus</taxon>
    </lineage>
</organism>
<keyword evidence="2" id="KW-1185">Reference proteome</keyword>
<name>A9A4S2_NITMS</name>
<dbReference type="AlphaFoldDB" id="A9A4S2"/>
<dbReference type="GeneID" id="5773556"/>
<dbReference type="eggNOG" id="arCOG08637">
    <property type="taxonomic scope" value="Archaea"/>
</dbReference>
<dbReference type="InParanoid" id="A9A4S2"/>
<sequence>MVRKAMLALGAIPVVIALLISVPLLTKNEIPISAANSFDKLDIEYTKHQLRTVEYGVTERTGAEKTEILLIKNDGELKYSVTELGYLQPDIRSQLDEKKLNKIKALIKETGFMEIPVDSFPILEDVKEFQKSNVKITLNGRNQEIHWPEQNATSGFIPPIITMVETELDAIISDIRE</sequence>
<reference evidence="1 2" key="1">
    <citation type="journal article" date="2010" name="Proc. Natl. Acad. Sci. U.S.A.">
        <title>Nitrosopumilus maritimus genome reveals unique mechanisms for nitrification and autotrophy in globally distributed marine crenarchaea.</title>
        <authorList>
            <person name="Walker C.B."/>
            <person name="de la Torre J.R."/>
            <person name="Klotz M.G."/>
            <person name="Urakawa H."/>
            <person name="Pinel N."/>
            <person name="Arp D.J."/>
            <person name="Brochier-Armanet C."/>
            <person name="Chain P.S."/>
            <person name="Chan P.P."/>
            <person name="Gollabgir A."/>
            <person name="Hemp J."/>
            <person name="Hugler M."/>
            <person name="Karr E.A."/>
            <person name="Konneke M."/>
            <person name="Shin M."/>
            <person name="Lawton T.J."/>
            <person name="Lowe T."/>
            <person name="Martens-Habbena W."/>
            <person name="Sayavedra-Soto L.A."/>
            <person name="Lang D."/>
            <person name="Sievert S.M."/>
            <person name="Rosenzweig A.C."/>
            <person name="Manning G."/>
            <person name="Stahl D.A."/>
        </authorList>
    </citation>
    <scope>NUCLEOTIDE SEQUENCE [LARGE SCALE GENOMIC DNA]</scope>
    <source>
        <strain evidence="1 2">SCM1</strain>
    </source>
</reference>
<dbReference type="KEGG" id="nmr:Nmar_1480"/>
<protein>
    <submittedName>
        <fullName evidence="1">Uncharacterized protein</fullName>
    </submittedName>
</protein>
<proteinExistence type="predicted"/>
<evidence type="ECO:0000313" key="1">
    <source>
        <dbReference type="EMBL" id="ABX13376.1"/>
    </source>
</evidence>
<gene>
    <name evidence="1" type="ordered locus">Nmar_1480</name>
</gene>
<dbReference type="RefSeq" id="WP_012215863.1">
    <property type="nucleotide sequence ID" value="NC_010085.1"/>
</dbReference>
<dbReference type="OrthoDB" id="4898at2157"/>
<dbReference type="EMBL" id="CP000866">
    <property type="protein sequence ID" value="ABX13376.1"/>
    <property type="molecule type" value="Genomic_DNA"/>
</dbReference>
<dbReference type="STRING" id="436308.Nmar_1480"/>
<accession>A9A4S2</accession>
<evidence type="ECO:0000313" key="2">
    <source>
        <dbReference type="Proteomes" id="UP000000792"/>
    </source>
</evidence>